<dbReference type="RefSeq" id="XP_002741520.2">
    <property type="nucleotide sequence ID" value="XM_002741474.2"/>
</dbReference>
<evidence type="ECO:0000256" key="2">
    <source>
        <dbReference type="SAM" id="MobiDB-lite"/>
    </source>
</evidence>
<dbReference type="SUPFAM" id="SSF75553">
    <property type="entry name" value="Smc hinge domain"/>
    <property type="match status" value="1"/>
</dbReference>
<dbReference type="Proteomes" id="UP000694865">
    <property type="component" value="Unplaced"/>
</dbReference>
<dbReference type="InterPro" id="IPR038892">
    <property type="entry name" value="SMCHD1"/>
</dbReference>
<dbReference type="Pfam" id="PF26201">
    <property type="entry name" value="Ig_SMCHD1_7th"/>
    <property type="match status" value="1"/>
</dbReference>
<dbReference type="GeneID" id="100368546"/>
<dbReference type="Pfam" id="PF06470">
    <property type="entry name" value="SMC_hinge"/>
    <property type="match status" value="1"/>
</dbReference>
<dbReference type="Pfam" id="PF26199">
    <property type="entry name" value="Ig_SMCHD1_8th"/>
    <property type="match status" value="1"/>
</dbReference>
<dbReference type="SMART" id="SM00968">
    <property type="entry name" value="SMC_hinge"/>
    <property type="match status" value="1"/>
</dbReference>
<protein>
    <submittedName>
        <fullName evidence="5">Structural maintenance of chromosomes flexible hinge domain-containing protein 1-like</fullName>
    </submittedName>
</protein>
<gene>
    <name evidence="5" type="primary">LOC100368546</name>
</gene>
<evidence type="ECO:0000259" key="3">
    <source>
        <dbReference type="SMART" id="SM00968"/>
    </source>
</evidence>
<organism evidence="4 5">
    <name type="scientific">Saccoglossus kowalevskii</name>
    <name type="common">Acorn worm</name>
    <dbReference type="NCBI Taxonomy" id="10224"/>
    <lineage>
        <taxon>Eukaryota</taxon>
        <taxon>Metazoa</taxon>
        <taxon>Hemichordata</taxon>
        <taxon>Enteropneusta</taxon>
        <taxon>Harrimaniidae</taxon>
        <taxon>Saccoglossus</taxon>
    </lineage>
</organism>
<feature type="domain" description="SMC hinge" evidence="3">
    <location>
        <begin position="317"/>
        <end position="444"/>
    </location>
</feature>
<dbReference type="InterPro" id="IPR058616">
    <property type="entry name" value="Ig_SMCHD1_8th"/>
</dbReference>
<feature type="compositionally biased region" description="Low complexity" evidence="2">
    <location>
        <begin position="624"/>
        <end position="642"/>
    </location>
</feature>
<keyword evidence="1" id="KW-0175">Coiled coil</keyword>
<evidence type="ECO:0000313" key="4">
    <source>
        <dbReference type="Proteomes" id="UP000694865"/>
    </source>
</evidence>
<dbReference type="InterPro" id="IPR036277">
    <property type="entry name" value="SMC_hinge_sf"/>
</dbReference>
<evidence type="ECO:0000313" key="5">
    <source>
        <dbReference type="RefSeq" id="XP_002741520.2"/>
    </source>
</evidence>
<dbReference type="InterPro" id="IPR058617">
    <property type="entry name" value="Ig_SMCHD1_7th"/>
</dbReference>
<dbReference type="PANTHER" id="PTHR22640">
    <property type="entry name" value="STRUCTURAL MAINTENANCE OF CHROMOSOMES FLEXIBLE HINGE DOMAIN-CONTAINING PROTEIN 1"/>
    <property type="match status" value="1"/>
</dbReference>
<dbReference type="InterPro" id="IPR010935">
    <property type="entry name" value="SMC_hinge"/>
</dbReference>
<reference evidence="5" key="1">
    <citation type="submission" date="2025-08" db="UniProtKB">
        <authorList>
            <consortium name="RefSeq"/>
        </authorList>
    </citation>
    <scope>IDENTIFICATION</scope>
    <source>
        <tissue evidence="5">Testes</tissue>
    </source>
</reference>
<feature type="coiled-coil region" evidence="1">
    <location>
        <begin position="510"/>
        <end position="555"/>
    </location>
</feature>
<accession>A0ABM0H0J3</accession>
<dbReference type="PANTHER" id="PTHR22640:SF2">
    <property type="entry name" value="STRUCTURAL MAINTENANCE OF CHROMOSOMES FLEXIBLE HINGE DOMAIN-CONTAINING PROTEIN 1"/>
    <property type="match status" value="1"/>
</dbReference>
<keyword evidence="4" id="KW-1185">Reference proteome</keyword>
<name>A0ABM0H0J3_SACKO</name>
<proteinExistence type="predicted"/>
<sequence length="648" mass="72939">MTTTQSRHIRMKMWQPDGSSGILSKPPEKCLTVPPDAKKSTDQQGHFYFREKKIPVRSGTHNVVFHYSDNKGTFLCTNTVVLLVTPSSPNKLVPVGIPGTPTVSNTQKSSSRVLIRSLKLQLKDQYGNDAGDGITGKVSVTIIPTTCDEIPKLVGNVSSIEVVLNNGVAQLSNLMIQENSPGKDGQEYILRCQVIGQGLEDIEPYDQSFFFYNDAKKQTQMSQLTKQRDELFQTIRTYNGFFETTQQLIKEMKISVHEAQTGEQHLRSELRRQNIPATQLNSIANVDGLVSQRIRERDTILHRPRRQCGLAAPPRDRDVIGKIAHLATIENDDIARVLSWHMASDMDCVVTRTNTKAMEVYRVSNGRQQVLPLDSIYRKNLPDWNKPLPHLRGRQNNFRPKGNPVFARNLLVFTKDKEECKVVFGMLLGDTIILDNLQDANDYRQEVTRISHCPTLLTREGDRIRSNGKFGGVQNRALPIDKLKGAVFGAPLPIEYHALCTQIDTLQNYRQSMIKRLNADKELQEQLQNENTPEMKSKRREYHEAEEMLKSVEKHLGMSPTSGFSPIGSPRARAVTRLRQDAPIPLSMDEDEPISKRARSTSSRTSTPPGTPVPNGLTSDRNTPTRTTRRSAASPTQSPTTSKRLRRT</sequence>
<feature type="region of interest" description="Disordered" evidence="2">
    <location>
        <begin position="580"/>
        <end position="648"/>
    </location>
</feature>
<evidence type="ECO:0000256" key="1">
    <source>
        <dbReference type="SAM" id="Coils"/>
    </source>
</evidence>